<protein>
    <submittedName>
        <fullName evidence="1">Uncharacterized protein</fullName>
    </submittedName>
</protein>
<name>L8N5S1_9CYAN</name>
<proteinExistence type="predicted"/>
<organism evidence="1 2">
    <name type="scientific">Pseudanabaena biceps PCC 7429</name>
    <dbReference type="NCBI Taxonomy" id="927668"/>
    <lineage>
        <taxon>Bacteria</taxon>
        <taxon>Bacillati</taxon>
        <taxon>Cyanobacteriota</taxon>
        <taxon>Cyanophyceae</taxon>
        <taxon>Pseudanabaenales</taxon>
        <taxon>Pseudanabaenaceae</taxon>
        <taxon>Pseudanabaena</taxon>
    </lineage>
</organism>
<accession>L8N5S1</accession>
<dbReference type="Proteomes" id="UP000011201">
    <property type="component" value="Unassembled WGS sequence"/>
</dbReference>
<keyword evidence="2" id="KW-1185">Reference proteome</keyword>
<gene>
    <name evidence="1" type="ORF">Pse7429DRAFT_0693</name>
</gene>
<evidence type="ECO:0000313" key="1">
    <source>
        <dbReference type="EMBL" id="ELS34050.1"/>
    </source>
</evidence>
<reference evidence="1 2" key="1">
    <citation type="journal article" date="2013" name="Proc. Natl. Acad. Sci. U.S.A.">
        <title>Improving the coverage of the cyanobacterial phylum using diversity-driven genome sequencing.</title>
        <authorList>
            <person name="Shih P.M."/>
            <person name="Wu D."/>
            <person name="Latifi A."/>
            <person name="Axen S.D."/>
            <person name="Fewer D.P."/>
            <person name="Talla E."/>
            <person name="Calteau A."/>
            <person name="Cai F."/>
            <person name="Tandeau de Marsac N."/>
            <person name="Rippka R."/>
            <person name="Herdman M."/>
            <person name="Sivonen K."/>
            <person name="Coursin T."/>
            <person name="Laurent T."/>
            <person name="Goodwin L."/>
            <person name="Nolan M."/>
            <person name="Davenport K.W."/>
            <person name="Han C.S."/>
            <person name="Rubin E.M."/>
            <person name="Eisen J.A."/>
            <person name="Woyke T."/>
            <person name="Gugger M."/>
            <person name="Kerfeld C.A."/>
        </authorList>
    </citation>
    <scope>NUCLEOTIDE SEQUENCE [LARGE SCALE GENOMIC DNA]</scope>
    <source>
        <strain evidence="1 2">PCC 7429</strain>
    </source>
</reference>
<sequence>MAANLSFKTQELIGGAERRQSILGFYVLLLSHQKNRHQKPIISVAARSAATLIIHWEGSSTFSEM</sequence>
<dbReference type="AlphaFoldDB" id="L8N5S1"/>
<evidence type="ECO:0000313" key="2">
    <source>
        <dbReference type="Proteomes" id="UP000011201"/>
    </source>
</evidence>
<dbReference type="PATRIC" id="fig|927668.3.peg.918"/>
<dbReference type="EMBL" id="ALWB01000020">
    <property type="protein sequence ID" value="ELS34050.1"/>
    <property type="molecule type" value="Genomic_DNA"/>
</dbReference>
<comment type="caution">
    <text evidence="1">The sequence shown here is derived from an EMBL/GenBank/DDBJ whole genome shotgun (WGS) entry which is preliminary data.</text>
</comment>